<keyword evidence="3" id="KW-1185">Reference proteome</keyword>
<organism evidence="2 3">
    <name type="scientific">Portunus trituberculatus</name>
    <name type="common">Swimming crab</name>
    <name type="synonym">Neptunus trituberculatus</name>
    <dbReference type="NCBI Taxonomy" id="210409"/>
    <lineage>
        <taxon>Eukaryota</taxon>
        <taxon>Metazoa</taxon>
        <taxon>Ecdysozoa</taxon>
        <taxon>Arthropoda</taxon>
        <taxon>Crustacea</taxon>
        <taxon>Multicrustacea</taxon>
        <taxon>Malacostraca</taxon>
        <taxon>Eumalacostraca</taxon>
        <taxon>Eucarida</taxon>
        <taxon>Decapoda</taxon>
        <taxon>Pleocyemata</taxon>
        <taxon>Brachyura</taxon>
        <taxon>Eubrachyura</taxon>
        <taxon>Portunoidea</taxon>
        <taxon>Portunidae</taxon>
        <taxon>Portuninae</taxon>
        <taxon>Portunus</taxon>
    </lineage>
</organism>
<evidence type="ECO:0000313" key="2">
    <source>
        <dbReference type="EMBL" id="MPD06437.1"/>
    </source>
</evidence>
<dbReference type="AlphaFoldDB" id="A0A5B7KI22"/>
<accession>A0A5B7KI22</accession>
<gene>
    <name evidence="2" type="ORF">E2C01_102251</name>
</gene>
<feature type="region of interest" description="Disordered" evidence="1">
    <location>
        <begin position="47"/>
        <end position="94"/>
    </location>
</feature>
<evidence type="ECO:0000313" key="3">
    <source>
        <dbReference type="Proteomes" id="UP000324222"/>
    </source>
</evidence>
<sequence length="113" mass="11637">MTSLRPFTIHGCRPPPTNTRTSSVICGSGGRVLGMIGGELMMLVVEEVEEEEDGGGGGGGGGGGATAASKGGDGVVDKMVSVGSGRRPRVDSNPTTYHLETLKYLHVTMISRF</sequence>
<reference evidence="2 3" key="1">
    <citation type="submission" date="2019-05" db="EMBL/GenBank/DDBJ databases">
        <title>Another draft genome of Portunus trituberculatus and its Hox gene families provides insights of decapod evolution.</title>
        <authorList>
            <person name="Jeong J.-H."/>
            <person name="Song I."/>
            <person name="Kim S."/>
            <person name="Choi T."/>
            <person name="Kim D."/>
            <person name="Ryu S."/>
            <person name="Kim W."/>
        </authorList>
    </citation>
    <scope>NUCLEOTIDE SEQUENCE [LARGE SCALE GENOMIC DNA]</scope>
    <source>
        <tissue evidence="2">Muscle</tissue>
    </source>
</reference>
<evidence type="ECO:0000256" key="1">
    <source>
        <dbReference type="SAM" id="MobiDB-lite"/>
    </source>
</evidence>
<dbReference type="Proteomes" id="UP000324222">
    <property type="component" value="Unassembled WGS sequence"/>
</dbReference>
<protein>
    <submittedName>
        <fullName evidence="2">Uncharacterized protein</fullName>
    </submittedName>
</protein>
<feature type="region of interest" description="Disordered" evidence="1">
    <location>
        <begin position="1"/>
        <end position="21"/>
    </location>
</feature>
<comment type="caution">
    <text evidence="2">The sequence shown here is derived from an EMBL/GenBank/DDBJ whole genome shotgun (WGS) entry which is preliminary data.</text>
</comment>
<proteinExistence type="predicted"/>
<dbReference type="EMBL" id="VSRR010151215">
    <property type="protein sequence ID" value="MPD06437.1"/>
    <property type="molecule type" value="Genomic_DNA"/>
</dbReference>
<name>A0A5B7KI22_PORTR</name>
<feature type="compositionally biased region" description="Gly residues" evidence="1">
    <location>
        <begin position="55"/>
        <end position="65"/>
    </location>
</feature>